<dbReference type="Proteomes" id="UP000294847">
    <property type="component" value="Chromosome 4"/>
</dbReference>
<name>A0A4P7NFL0_PYROR</name>
<proteinExistence type="predicted"/>
<sequence>MFRSQNSQSTIKRRYDALSCRRSTATLDWDRVLWQTSANSTGCEPQKLRLRGLEFERRLLLGDLVPNGTGFSTCHSQVSCSYTKTRHQITARGVRNASVTAGVPTGCSGAVGDNNKERGSFDVRENGRCRRERMRLLGAAGEKGFGPVGIDNRDAEYQFR</sequence>
<evidence type="ECO:0000313" key="2">
    <source>
        <dbReference type="Proteomes" id="UP000294847"/>
    </source>
</evidence>
<gene>
    <name evidence="1" type="ORF">PoMZ_07619</name>
</gene>
<accession>A0A4P7NFL0</accession>
<dbReference type="AlphaFoldDB" id="A0A4P7NFL0"/>
<organism evidence="1 2">
    <name type="scientific">Pyricularia oryzae</name>
    <name type="common">Rice blast fungus</name>
    <name type="synonym">Magnaporthe oryzae</name>
    <dbReference type="NCBI Taxonomy" id="318829"/>
    <lineage>
        <taxon>Eukaryota</taxon>
        <taxon>Fungi</taxon>
        <taxon>Dikarya</taxon>
        <taxon>Ascomycota</taxon>
        <taxon>Pezizomycotina</taxon>
        <taxon>Sordariomycetes</taxon>
        <taxon>Sordariomycetidae</taxon>
        <taxon>Magnaporthales</taxon>
        <taxon>Pyriculariaceae</taxon>
        <taxon>Pyricularia</taxon>
    </lineage>
</organism>
<dbReference type="EMBL" id="CP034207">
    <property type="protein sequence ID" value="QBZ60677.1"/>
    <property type="molecule type" value="Genomic_DNA"/>
</dbReference>
<evidence type="ECO:0000313" key="1">
    <source>
        <dbReference type="EMBL" id="QBZ60677.1"/>
    </source>
</evidence>
<protein>
    <submittedName>
        <fullName evidence="1">Uncharacterized protein</fullName>
    </submittedName>
</protein>
<reference evidence="1 2" key="1">
    <citation type="journal article" date="2019" name="Mol. Biol. Evol.">
        <title>Blast fungal genomes show frequent chromosomal changes, gene gains and losses, and effector gene turnover.</title>
        <authorList>
            <person name="Gomez Luciano L.B."/>
            <person name="Jason Tsai I."/>
            <person name="Chuma I."/>
            <person name="Tosa Y."/>
            <person name="Chen Y.H."/>
            <person name="Li J.Y."/>
            <person name="Li M.Y."/>
            <person name="Jade Lu M.Y."/>
            <person name="Nakayashiki H."/>
            <person name="Li W.H."/>
        </authorList>
    </citation>
    <scope>NUCLEOTIDE SEQUENCE [LARGE SCALE GENOMIC DNA]</scope>
    <source>
        <strain evidence="1">MZ5-1-6</strain>
    </source>
</reference>